<proteinExistence type="predicted"/>
<sequence>MNRKLKCAIIDDEPLARELIKCYVEKTPALSLEGSFESAAEAVKSVMEDNLDIIFLDINMPMLNGIEFASLIPTHTRIIYVTAYEQYALDGFKVNALDYLLKPVSYADFMKSVGKAIEWQTMRDAMASQTKSVPDMLTVKADYRLIQMRMDSIRYIEVQKDRVIFYRTDGEPVSSLMSMRELEETLPSDIFMRVHRSFIVNLRRIEIVERNRIVFGKTYIPISESKRDEFLDRLRN</sequence>
<organism evidence="1 2">
    <name type="scientific">Lepagella muris</name>
    <dbReference type="NCBI Taxonomy" id="3032870"/>
    <lineage>
        <taxon>Bacteria</taxon>
        <taxon>Pseudomonadati</taxon>
        <taxon>Bacteroidota</taxon>
        <taxon>Bacteroidia</taxon>
        <taxon>Bacteroidales</taxon>
        <taxon>Muribaculaceae</taxon>
        <taxon>Lepagella</taxon>
    </lineage>
</organism>
<reference evidence="1" key="1">
    <citation type="submission" date="2019-04" db="EMBL/GenBank/DDBJ databases">
        <title>Microbes associate with the intestines of laboratory mice.</title>
        <authorList>
            <person name="Navarre W."/>
            <person name="Wong E."/>
            <person name="Huang K."/>
            <person name="Tropini C."/>
            <person name="Ng K."/>
            <person name="Yu B."/>
        </authorList>
    </citation>
    <scope>NUCLEOTIDE SEQUENCE</scope>
    <source>
        <strain evidence="1">NM04_E33</strain>
    </source>
</reference>
<evidence type="ECO:0000313" key="2">
    <source>
        <dbReference type="Proteomes" id="UP000306319"/>
    </source>
</evidence>
<protein>
    <submittedName>
        <fullName evidence="1">Response regulator transcription factor</fullName>
    </submittedName>
</protein>
<gene>
    <name evidence="1" type="ORF">E5331_07030</name>
</gene>
<evidence type="ECO:0000313" key="1">
    <source>
        <dbReference type="EMBL" id="TGY79130.1"/>
    </source>
</evidence>
<name>A0AC61RK54_9BACT</name>
<comment type="caution">
    <text evidence="1">The sequence shown here is derived from an EMBL/GenBank/DDBJ whole genome shotgun (WGS) entry which is preliminary data.</text>
</comment>
<keyword evidence="2" id="KW-1185">Reference proteome</keyword>
<accession>A0AC61RK54</accession>
<dbReference type="EMBL" id="SRYB01000008">
    <property type="protein sequence ID" value="TGY79130.1"/>
    <property type="molecule type" value="Genomic_DNA"/>
</dbReference>
<dbReference type="Proteomes" id="UP000306319">
    <property type="component" value="Unassembled WGS sequence"/>
</dbReference>